<organism evidence="12 13">
    <name type="scientific">Brachyspira suanatina</name>
    <dbReference type="NCBI Taxonomy" id="381802"/>
    <lineage>
        <taxon>Bacteria</taxon>
        <taxon>Pseudomonadati</taxon>
        <taxon>Spirochaetota</taxon>
        <taxon>Spirochaetia</taxon>
        <taxon>Brachyspirales</taxon>
        <taxon>Brachyspiraceae</taxon>
        <taxon>Brachyspira</taxon>
    </lineage>
</organism>
<protein>
    <recommendedName>
        <fullName evidence="9">Ascorbate-specific PTS system EIIA component</fullName>
    </recommendedName>
    <alternativeName>
        <fullName evidence="10">Ascorbate-specific phosphotransferase enzyme IIA component</fullName>
    </alternativeName>
</protein>
<dbReference type="Proteomes" id="UP000043763">
    <property type="component" value="Unassembled WGS sequence"/>
</dbReference>
<dbReference type="PANTHER" id="PTHR36203">
    <property type="entry name" value="ASCORBATE-SPECIFIC PTS SYSTEM EIIA COMPONENT"/>
    <property type="match status" value="1"/>
</dbReference>
<keyword evidence="13" id="KW-1185">Reference proteome</keyword>
<keyword evidence="4" id="KW-0597">Phosphoprotein</keyword>
<dbReference type="SUPFAM" id="SSF55804">
    <property type="entry name" value="Phoshotransferase/anion transport protein"/>
    <property type="match status" value="1"/>
</dbReference>
<sequence length="144" mass="16214">MLKEMLNGKVQIVESIKDWQEALRIAAKPLLDAKNIEPRYVDSIIENVKKNGPYIVLTDGVAMPHSRPEEGVIKKGMSLLKVKNGVDFYQTEKKVYLFFTLAAEDADSHQDAIADLADVLGDDDLLKKIIEEDLKAEEILNLFN</sequence>
<reference evidence="13" key="1">
    <citation type="submission" date="2015-04" db="EMBL/GenBank/DDBJ databases">
        <authorList>
            <person name="Mushtaq Mamoona"/>
        </authorList>
    </citation>
    <scope>NUCLEOTIDE SEQUENCE [LARGE SCALE GENOMIC DNA]</scope>
    <source>
        <strain evidence="13">AN4859/03</strain>
    </source>
</reference>
<dbReference type="PROSITE" id="PS51094">
    <property type="entry name" value="PTS_EIIA_TYPE_2"/>
    <property type="match status" value="1"/>
</dbReference>
<keyword evidence="6" id="KW-0598">Phosphotransferase system</keyword>
<evidence type="ECO:0000256" key="4">
    <source>
        <dbReference type="ARBA" id="ARBA00022553"/>
    </source>
</evidence>
<accession>A0A0G4K4D7</accession>
<dbReference type="InterPro" id="IPR002178">
    <property type="entry name" value="PTS_EIIA_type-2_dom"/>
</dbReference>
<keyword evidence="7" id="KW-0418">Kinase</keyword>
<evidence type="ECO:0000259" key="11">
    <source>
        <dbReference type="PROSITE" id="PS51094"/>
    </source>
</evidence>
<evidence type="ECO:0000256" key="3">
    <source>
        <dbReference type="ARBA" id="ARBA00022490"/>
    </source>
</evidence>
<dbReference type="Pfam" id="PF00359">
    <property type="entry name" value="PTS_EIIA_2"/>
    <property type="match status" value="1"/>
</dbReference>
<keyword evidence="2" id="KW-0813">Transport</keyword>
<comment type="subcellular location">
    <subcellularLocation>
        <location evidence="1">Cytoplasm</location>
    </subcellularLocation>
</comment>
<evidence type="ECO:0000256" key="1">
    <source>
        <dbReference type="ARBA" id="ARBA00004496"/>
    </source>
</evidence>
<evidence type="ECO:0000256" key="10">
    <source>
        <dbReference type="ARBA" id="ARBA00042072"/>
    </source>
</evidence>
<dbReference type="EMBL" id="CVLB01000001">
    <property type="protein sequence ID" value="CRF31882.1"/>
    <property type="molecule type" value="Genomic_DNA"/>
</dbReference>
<name>A0A0G4K4D7_9SPIR</name>
<keyword evidence="12" id="KW-0762">Sugar transport</keyword>
<dbReference type="InterPro" id="IPR051351">
    <property type="entry name" value="Ascorbate-PTS_EIIA_comp"/>
</dbReference>
<dbReference type="InterPro" id="IPR016152">
    <property type="entry name" value="PTrfase/Anion_transptr"/>
</dbReference>
<gene>
    <name evidence="12" type="ORF">BRSU_0434</name>
</gene>
<dbReference type="RefSeq" id="WP_048593578.1">
    <property type="nucleotide sequence ID" value="NZ_CVLB01000001.1"/>
</dbReference>
<dbReference type="GO" id="GO:0005737">
    <property type="term" value="C:cytoplasm"/>
    <property type="evidence" value="ECO:0007669"/>
    <property type="project" value="UniProtKB-SubCell"/>
</dbReference>
<evidence type="ECO:0000256" key="9">
    <source>
        <dbReference type="ARBA" id="ARBA00041175"/>
    </source>
</evidence>
<keyword evidence="5" id="KW-0808">Transferase</keyword>
<comment type="function">
    <text evidence="8">The phosphoenolpyruvate-dependent sugar phosphotransferase system (sugar PTS), a major carbohydrate active transport system, catalyzes the phosphorylation of incoming sugar substrates concomitantly with their translocation across the cell membrane. The enzyme II UlaABC PTS system is involved in ascorbate transport.</text>
</comment>
<dbReference type="OrthoDB" id="369398at2"/>
<dbReference type="GO" id="GO:0016301">
    <property type="term" value="F:kinase activity"/>
    <property type="evidence" value="ECO:0007669"/>
    <property type="project" value="UniProtKB-KW"/>
</dbReference>
<dbReference type="AlphaFoldDB" id="A0A0G4K4D7"/>
<evidence type="ECO:0000256" key="5">
    <source>
        <dbReference type="ARBA" id="ARBA00022679"/>
    </source>
</evidence>
<proteinExistence type="predicted"/>
<dbReference type="GO" id="GO:0009401">
    <property type="term" value="P:phosphoenolpyruvate-dependent sugar phosphotransferase system"/>
    <property type="evidence" value="ECO:0007669"/>
    <property type="project" value="UniProtKB-KW"/>
</dbReference>
<evidence type="ECO:0000313" key="12">
    <source>
        <dbReference type="EMBL" id="CRF31882.1"/>
    </source>
</evidence>
<keyword evidence="3" id="KW-0963">Cytoplasm</keyword>
<evidence type="ECO:0000256" key="2">
    <source>
        <dbReference type="ARBA" id="ARBA00022448"/>
    </source>
</evidence>
<evidence type="ECO:0000256" key="6">
    <source>
        <dbReference type="ARBA" id="ARBA00022683"/>
    </source>
</evidence>
<dbReference type="Gene3D" id="3.40.930.10">
    <property type="entry name" value="Mannitol-specific EII, Chain A"/>
    <property type="match status" value="1"/>
</dbReference>
<evidence type="ECO:0000313" key="13">
    <source>
        <dbReference type="Proteomes" id="UP000043763"/>
    </source>
</evidence>
<dbReference type="PANTHER" id="PTHR36203:SF1">
    <property type="entry name" value="ASCORBATE-SPECIFIC PTS SYSTEM EIIA COMPONENT"/>
    <property type="match status" value="1"/>
</dbReference>
<dbReference type="CDD" id="cd00211">
    <property type="entry name" value="PTS_IIA_fru"/>
    <property type="match status" value="1"/>
</dbReference>
<evidence type="ECO:0000256" key="7">
    <source>
        <dbReference type="ARBA" id="ARBA00022777"/>
    </source>
</evidence>
<evidence type="ECO:0000256" key="8">
    <source>
        <dbReference type="ARBA" id="ARBA00037387"/>
    </source>
</evidence>
<feature type="domain" description="PTS EIIA type-2" evidence="11">
    <location>
        <begin position="3"/>
        <end position="144"/>
    </location>
</feature>